<dbReference type="EMBL" id="SMAJ01000001">
    <property type="protein sequence ID" value="TCT10973.1"/>
    <property type="molecule type" value="Genomic_DNA"/>
</dbReference>
<dbReference type="Pfam" id="PF03550">
    <property type="entry name" value="LolB"/>
    <property type="match status" value="1"/>
</dbReference>
<evidence type="ECO:0000256" key="7">
    <source>
        <dbReference type="ARBA" id="ARBA00022927"/>
    </source>
</evidence>
<keyword evidence="6 13" id="KW-0732">Signal</keyword>
<evidence type="ECO:0000256" key="4">
    <source>
        <dbReference type="ARBA" id="ARBA00016202"/>
    </source>
</evidence>
<keyword evidence="9" id="KW-0564">Palmitate</keyword>
<keyword evidence="5" id="KW-0813">Transport</keyword>
<keyword evidence="7" id="KW-0653">Protein transport</keyword>
<protein>
    <recommendedName>
        <fullName evidence="4">Outer-membrane lipoprotein LolB</fullName>
    </recommendedName>
</protein>
<evidence type="ECO:0000256" key="1">
    <source>
        <dbReference type="ARBA" id="ARBA00004459"/>
    </source>
</evidence>
<dbReference type="Proteomes" id="UP000295525">
    <property type="component" value="Unassembled WGS sequence"/>
</dbReference>
<keyword evidence="8" id="KW-0472">Membrane</keyword>
<dbReference type="RefSeq" id="WP_132579394.1">
    <property type="nucleotide sequence ID" value="NZ_SMAJ01000001.1"/>
</dbReference>
<dbReference type="CDD" id="cd16326">
    <property type="entry name" value="LolB"/>
    <property type="match status" value="1"/>
</dbReference>
<evidence type="ECO:0000313" key="15">
    <source>
        <dbReference type="Proteomes" id="UP000295525"/>
    </source>
</evidence>
<comment type="similarity">
    <text evidence="2">Belongs to the LolB family.</text>
</comment>
<gene>
    <name evidence="14" type="ORF">EDC26_101197</name>
</gene>
<evidence type="ECO:0000256" key="2">
    <source>
        <dbReference type="ARBA" id="ARBA00009696"/>
    </source>
</evidence>
<dbReference type="InterPro" id="IPR004565">
    <property type="entry name" value="OM_lipoprot_LolB"/>
</dbReference>
<dbReference type="Gene3D" id="2.50.20.10">
    <property type="entry name" value="Lipoprotein localisation LolA/LolB/LppX"/>
    <property type="match status" value="1"/>
</dbReference>
<dbReference type="AlphaFoldDB" id="A0A4R3MDH1"/>
<accession>A0A4R3MDH1</accession>
<dbReference type="PROSITE" id="PS51257">
    <property type="entry name" value="PROKAR_LIPOPROTEIN"/>
    <property type="match status" value="1"/>
</dbReference>
<dbReference type="GO" id="GO:0009279">
    <property type="term" value="C:cell outer membrane"/>
    <property type="evidence" value="ECO:0007669"/>
    <property type="project" value="UniProtKB-SubCell"/>
</dbReference>
<keyword evidence="11" id="KW-0998">Cell outer membrane</keyword>
<sequence>MARVLFERYRLYLVAGLVCLLTACATPQRISDSGAARAFERAGRFAVSVTHGDGKQEAVQGGFAWRDDGQTLRLDLANPLGSILARVQVSSGYSVLTRANGSEEQASDPDELVEQVLGSAIPVVGLRDWLQGKVGRAPVQELIRNPAGQITGFEQNGWRAVLSRYDALGPRLLQLNRNDPNRRISVRLVIDG</sequence>
<feature type="chain" id="PRO_5020407180" description="Outer-membrane lipoprotein LolB" evidence="13">
    <location>
        <begin position="26"/>
        <end position="192"/>
    </location>
</feature>
<keyword evidence="10" id="KW-0143">Chaperone</keyword>
<reference evidence="14 15" key="1">
    <citation type="submission" date="2019-03" db="EMBL/GenBank/DDBJ databases">
        <title>Genomic Encyclopedia of Type Strains, Phase IV (KMG-IV): sequencing the most valuable type-strain genomes for metagenomic binning, comparative biology and taxonomic classification.</title>
        <authorList>
            <person name="Goeker M."/>
        </authorList>
    </citation>
    <scope>NUCLEOTIDE SEQUENCE [LARGE SCALE GENOMIC DNA]</scope>
    <source>
        <strain evidence="14 15">DSM 24591</strain>
    </source>
</reference>
<comment type="caution">
    <text evidence="14">The sequence shown here is derived from an EMBL/GenBank/DDBJ whole genome shotgun (WGS) entry which is preliminary data.</text>
</comment>
<evidence type="ECO:0000256" key="5">
    <source>
        <dbReference type="ARBA" id="ARBA00022448"/>
    </source>
</evidence>
<evidence type="ECO:0000256" key="12">
    <source>
        <dbReference type="ARBA" id="ARBA00023288"/>
    </source>
</evidence>
<dbReference type="OrthoDB" id="5296388at2"/>
<evidence type="ECO:0000256" key="13">
    <source>
        <dbReference type="SAM" id="SignalP"/>
    </source>
</evidence>
<dbReference type="InterPro" id="IPR029046">
    <property type="entry name" value="LolA/LolB/LppX"/>
</dbReference>
<feature type="signal peptide" evidence="13">
    <location>
        <begin position="1"/>
        <end position="25"/>
    </location>
</feature>
<dbReference type="SUPFAM" id="SSF89392">
    <property type="entry name" value="Prokaryotic lipoproteins and lipoprotein localization factors"/>
    <property type="match status" value="1"/>
</dbReference>
<evidence type="ECO:0000256" key="8">
    <source>
        <dbReference type="ARBA" id="ARBA00023136"/>
    </source>
</evidence>
<organism evidence="14 15">
    <name type="scientific">Paralcaligenes ureilyticus</name>
    <dbReference type="NCBI Taxonomy" id="627131"/>
    <lineage>
        <taxon>Bacteria</taxon>
        <taxon>Pseudomonadati</taxon>
        <taxon>Pseudomonadota</taxon>
        <taxon>Betaproteobacteria</taxon>
        <taxon>Burkholderiales</taxon>
        <taxon>Alcaligenaceae</taxon>
        <taxon>Paralcaligenes</taxon>
    </lineage>
</organism>
<dbReference type="GO" id="GO:0015031">
    <property type="term" value="P:protein transport"/>
    <property type="evidence" value="ECO:0007669"/>
    <property type="project" value="UniProtKB-KW"/>
</dbReference>
<keyword evidence="12 14" id="KW-0449">Lipoprotein</keyword>
<evidence type="ECO:0000256" key="6">
    <source>
        <dbReference type="ARBA" id="ARBA00022729"/>
    </source>
</evidence>
<keyword evidence="15" id="KW-1185">Reference proteome</keyword>
<evidence type="ECO:0000256" key="11">
    <source>
        <dbReference type="ARBA" id="ARBA00023237"/>
    </source>
</evidence>
<evidence type="ECO:0000256" key="9">
    <source>
        <dbReference type="ARBA" id="ARBA00023139"/>
    </source>
</evidence>
<evidence type="ECO:0000256" key="3">
    <source>
        <dbReference type="ARBA" id="ARBA00011245"/>
    </source>
</evidence>
<evidence type="ECO:0000313" key="14">
    <source>
        <dbReference type="EMBL" id="TCT10973.1"/>
    </source>
</evidence>
<comment type="subcellular location">
    <subcellularLocation>
        <location evidence="1">Cell outer membrane</location>
        <topology evidence="1">Lipid-anchor</topology>
    </subcellularLocation>
</comment>
<proteinExistence type="inferred from homology"/>
<comment type="subunit">
    <text evidence="3">Monomer.</text>
</comment>
<evidence type="ECO:0000256" key="10">
    <source>
        <dbReference type="ARBA" id="ARBA00023186"/>
    </source>
</evidence>
<name>A0A4R3MDH1_9BURK</name>